<dbReference type="SMART" id="SM00961">
    <property type="entry name" value="RuBisCO_small"/>
    <property type="match status" value="1"/>
</dbReference>
<dbReference type="PANTHER" id="PTHR31262">
    <property type="entry name" value="RIBULOSE BISPHOSPHATE CARBOXYLASE SMALL CHAIN 1, CHLOROPLASTIC"/>
    <property type="match status" value="1"/>
</dbReference>
<gene>
    <name evidence="4" type="primary">cbbS</name>
    <name evidence="6" type="ORF">ACFQZM_31375</name>
</gene>
<dbReference type="InterPro" id="IPR024681">
    <property type="entry name" value="RuBisCO_ssu"/>
</dbReference>
<evidence type="ECO:0000256" key="4">
    <source>
        <dbReference type="HAMAP-Rule" id="MF_00859"/>
    </source>
</evidence>
<proteinExistence type="inferred from homology"/>
<evidence type="ECO:0000256" key="2">
    <source>
        <dbReference type="ARBA" id="ARBA00023300"/>
    </source>
</evidence>
<evidence type="ECO:0000256" key="1">
    <source>
        <dbReference type="ARBA" id="ARBA00022567"/>
    </source>
</evidence>
<keyword evidence="2 4" id="KW-0120">Carbon dioxide fixation</keyword>
<dbReference type="InterPro" id="IPR036385">
    <property type="entry name" value="RuBisCO_ssu_sf"/>
</dbReference>
<dbReference type="Pfam" id="PF00101">
    <property type="entry name" value="RuBisCO_small"/>
    <property type="match status" value="1"/>
</dbReference>
<keyword evidence="7" id="KW-1185">Reference proteome</keyword>
<dbReference type="EMBL" id="JBHTGP010000015">
    <property type="protein sequence ID" value="MFD0689028.1"/>
    <property type="molecule type" value="Genomic_DNA"/>
</dbReference>
<keyword evidence="1 4" id="KW-0113">Calvin cycle</keyword>
<evidence type="ECO:0000313" key="7">
    <source>
        <dbReference type="Proteomes" id="UP001597063"/>
    </source>
</evidence>
<feature type="domain" description="Ribulose bisphosphate carboxylase small subunit" evidence="5">
    <location>
        <begin position="4"/>
        <end position="103"/>
    </location>
</feature>
<organism evidence="6 7">
    <name type="scientific">Actinomadura fibrosa</name>
    <dbReference type="NCBI Taxonomy" id="111802"/>
    <lineage>
        <taxon>Bacteria</taxon>
        <taxon>Bacillati</taxon>
        <taxon>Actinomycetota</taxon>
        <taxon>Actinomycetes</taxon>
        <taxon>Streptosporangiales</taxon>
        <taxon>Thermomonosporaceae</taxon>
        <taxon>Actinomadura</taxon>
    </lineage>
</organism>
<evidence type="ECO:0000256" key="3">
    <source>
        <dbReference type="ARBA" id="ARBA00038826"/>
    </source>
</evidence>
<evidence type="ECO:0000313" key="6">
    <source>
        <dbReference type="EMBL" id="MFD0689028.1"/>
    </source>
</evidence>
<dbReference type="CDD" id="cd03527">
    <property type="entry name" value="RuBisCO_small"/>
    <property type="match status" value="1"/>
</dbReference>
<dbReference type="SUPFAM" id="SSF55239">
    <property type="entry name" value="RuBisCO, small subunit"/>
    <property type="match status" value="1"/>
</dbReference>
<comment type="subunit">
    <text evidence="3 4">Heterohexadecamer of 8 large and 8 small subunits.</text>
</comment>
<sequence length="147" mass="17274">MRITQGTFSYLPELTDDEITLQVAYALDRGWPCSIEFTDDPHPRNSYWDMWGLPMFDLTDPAGVLYEVKECRKAYPSHYIRLNAYDASYGRQTTALSFIVQRPPEEPGFRLDREETSDRRVRYRMHPYALDRPAGDRYGLDRPEGDR</sequence>
<dbReference type="RefSeq" id="WP_131760045.1">
    <property type="nucleotide sequence ID" value="NZ_CAACUY010000100.1"/>
</dbReference>
<evidence type="ECO:0000259" key="5">
    <source>
        <dbReference type="SMART" id="SM00961"/>
    </source>
</evidence>
<dbReference type="InterPro" id="IPR000894">
    <property type="entry name" value="RuBisCO_ssu_dom"/>
</dbReference>
<dbReference type="PANTHER" id="PTHR31262:SF23">
    <property type="entry name" value="RIBULOSE BISPHOSPHATE CARBOXYLASE SMALL SUBUNIT"/>
    <property type="match status" value="1"/>
</dbReference>
<dbReference type="Proteomes" id="UP001597063">
    <property type="component" value="Unassembled WGS sequence"/>
</dbReference>
<dbReference type="HAMAP" id="MF_00859">
    <property type="entry name" value="RuBisCO_S_bact"/>
    <property type="match status" value="1"/>
</dbReference>
<accession>A0ABW2XRB4</accession>
<name>A0ABW2XRB4_9ACTN</name>
<protein>
    <recommendedName>
        <fullName evidence="4">Ribulose bisphosphate carboxylase small subunit</fullName>
        <shortName evidence="4">RuBisCO small subunit</shortName>
    </recommendedName>
</protein>
<comment type="function">
    <text evidence="4">RuBisCO catalyzes two reactions: the carboxylation of D-ribulose 1,5-bisphosphate, the primary event in carbon dioxide fixation, as well as the oxidative fragmentation of the pentose substrate. Both reactions occur simultaneously and in competition at the same active site. Although the small subunit is not catalytic it is essential for maximal activity.</text>
</comment>
<comment type="caution">
    <text evidence="6">The sequence shown here is derived from an EMBL/GenBank/DDBJ whole genome shotgun (WGS) entry which is preliminary data.</text>
</comment>
<reference evidence="7" key="1">
    <citation type="journal article" date="2019" name="Int. J. Syst. Evol. Microbiol.">
        <title>The Global Catalogue of Microorganisms (GCM) 10K type strain sequencing project: providing services to taxonomists for standard genome sequencing and annotation.</title>
        <authorList>
            <consortium name="The Broad Institute Genomics Platform"/>
            <consortium name="The Broad Institute Genome Sequencing Center for Infectious Disease"/>
            <person name="Wu L."/>
            <person name="Ma J."/>
        </authorList>
    </citation>
    <scope>NUCLEOTIDE SEQUENCE [LARGE SCALE GENOMIC DNA]</scope>
    <source>
        <strain evidence="7">JCM 9371</strain>
    </source>
</reference>
<comment type="miscellaneous">
    <text evidence="4">The basic functional RuBisCO is composed of a large chain homodimer in a 'head-to-tail' conformation. In form I RuBisCO this homodimer is arranged in a barrel-like tetramer with the small subunits forming a tetrameric 'cap' on each end of the 'barrel'.</text>
</comment>
<comment type="similarity">
    <text evidence="4">Belongs to the RuBisCO small chain family.</text>
</comment>
<dbReference type="Gene3D" id="3.30.190.10">
    <property type="entry name" value="Ribulose bisphosphate carboxylase, small subunit"/>
    <property type="match status" value="1"/>
</dbReference>